<evidence type="ECO:0000256" key="1">
    <source>
        <dbReference type="SAM" id="MobiDB-lite"/>
    </source>
</evidence>
<reference evidence="3 4" key="1">
    <citation type="submission" date="2024-02" db="EMBL/GenBank/DDBJ databases">
        <title>A novel Gemmatimonadota bacterium.</title>
        <authorList>
            <person name="Du Z.-J."/>
            <person name="Ye Y.-Q."/>
        </authorList>
    </citation>
    <scope>NUCLEOTIDE SEQUENCE [LARGE SCALE GENOMIC DNA]</scope>
    <source>
        <strain evidence="3 4">DH-20</strain>
    </source>
</reference>
<feature type="compositionally biased region" description="Gly residues" evidence="1">
    <location>
        <begin position="547"/>
        <end position="577"/>
    </location>
</feature>
<dbReference type="EMBL" id="JBBHLI010000003">
    <property type="protein sequence ID" value="MEK9500802.1"/>
    <property type="molecule type" value="Genomic_DNA"/>
</dbReference>
<organism evidence="3 4">
    <name type="scientific">Gaopeijia maritima</name>
    <dbReference type="NCBI Taxonomy" id="3119007"/>
    <lineage>
        <taxon>Bacteria</taxon>
        <taxon>Pseudomonadati</taxon>
        <taxon>Gemmatimonadota</taxon>
        <taxon>Longimicrobiia</taxon>
        <taxon>Gaopeijiales</taxon>
        <taxon>Gaopeijiaceae</taxon>
        <taxon>Gaopeijia</taxon>
    </lineage>
</organism>
<protein>
    <submittedName>
        <fullName evidence="3">Uncharacterized protein</fullName>
    </submittedName>
</protein>
<accession>A0ABU9E7T7</accession>
<dbReference type="PANTHER" id="PTHR47380:SF4">
    <property type="entry name" value="OS02G0533000 PROTEIN"/>
    <property type="match status" value="1"/>
</dbReference>
<comment type="caution">
    <text evidence="3">The sequence shown here is derived from an EMBL/GenBank/DDBJ whole genome shotgun (WGS) entry which is preliminary data.</text>
</comment>
<feature type="region of interest" description="Disordered" evidence="1">
    <location>
        <begin position="532"/>
        <end position="584"/>
    </location>
</feature>
<dbReference type="RefSeq" id="WP_405286652.1">
    <property type="nucleotide sequence ID" value="NZ_JBBHLI010000003.1"/>
</dbReference>
<evidence type="ECO:0000256" key="2">
    <source>
        <dbReference type="SAM" id="Phobius"/>
    </source>
</evidence>
<keyword evidence="2" id="KW-0472">Membrane</keyword>
<feature type="transmembrane region" description="Helical" evidence="2">
    <location>
        <begin position="336"/>
        <end position="358"/>
    </location>
</feature>
<keyword evidence="4" id="KW-1185">Reference proteome</keyword>
<evidence type="ECO:0000313" key="3">
    <source>
        <dbReference type="EMBL" id="MEK9500802.1"/>
    </source>
</evidence>
<feature type="transmembrane region" description="Helical" evidence="2">
    <location>
        <begin position="302"/>
        <end position="324"/>
    </location>
</feature>
<dbReference type="PANTHER" id="PTHR47380">
    <property type="entry name" value="OS02G0533000 PROTEIN"/>
    <property type="match status" value="1"/>
</dbReference>
<sequence>MADAGVLSPTLDPAPVLRALRKLDGRATVADISAATGLERADAESTLRRLLEERRGHLEVGERGDLVYRFEKGLLSRDAESLWTRVKRGAWSVFKAGFKVWIVGMLVVYTIVFVALLIAALFANRDGEGGGEWGGGDRRGGGVHLPLGDFWLWYWLWGPRWRGRPYYGEGYGDRRGARGRREGPPFYKKVFAFVFGPDEPTRSQADKDREMLRFVRARRGVVSATDLVQMTGMELAEAEEELARLMAAHDGDVEVSDQGTLLYTFPELMVSAHGTVQEREPAPAWRRLEPARPLTGNSAGSNAMIVAMNGFNLAAAATAPFFIFPRLGIGGTAAEIALVWVPVAFSTVFFAVPGLRWLGVTKDNTRRALRNVRKTMLGLVSKFSLGGDDPAPLPESEAQQAVKALADRKVPLAAGSVQATLDRLVAEFDGEVDADAQGQAHFRFPAFRRAISDAHRARGALALEGRTVGDIVYASDDDETTAGRRELEAFDRELEAVAKPRESRALPPPNDLSDYLSDPDRFAIRDERELAALQEQMKVREETESSRGGGGPSGGGGPFGEGGPFGGGRPRGGGSPFTGGPRRR</sequence>
<dbReference type="Proteomes" id="UP001484239">
    <property type="component" value="Unassembled WGS sequence"/>
</dbReference>
<feature type="transmembrane region" description="Helical" evidence="2">
    <location>
        <begin position="100"/>
        <end position="123"/>
    </location>
</feature>
<gene>
    <name evidence="3" type="ORF">WI372_07425</name>
</gene>
<feature type="region of interest" description="Disordered" evidence="1">
    <location>
        <begin position="498"/>
        <end position="518"/>
    </location>
</feature>
<proteinExistence type="predicted"/>
<keyword evidence="2" id="KW-0812">Transmembrane</keyword>
<evidence type="ECO:0000313" key="4">
    <source>
        <dbReference type="Proteomes" id="UP001484239"/>
    </source>
</evidence>
<dbReference type="InterPro" id="IPR044200">
    <property type="entry name" value="At5g03900-like"/>
</dbReference>
<keyword evidence="2" id="KW-1133">Transmembrane helix</keyword>
<name>A0ABU9E7T7_9BACT</name>